<protein>
    <recommendedName>
        <fullName evidence="1">Endonuclease/exonuclease/phosphatase domain-containing protein</fullName>
    </recommendedName>
</protein>
<reference evidence="2 3" key="1">
    <citation type="journal article" date="2020" name="ISME J.">
        <title>Uncovering the hidden diversity of litter-decomposition mechanisms in mushroom-forming fungi.</title>
        <authorList>
            <person name="Floudas D."/>
            <person name="Bentzer J."/>
            <person name="Ahren D."/>
            <person name="Johansson T."/>
            <person name="Persson P."/>
            <person name="Tunlid A."/>
        </authorList>
    </citation>
    <scope>NUCLEOTIDE SEQUENCE [LARGE SCALE GENOMIC DNA]</scope>
    <source>
        <strain evidence="2 3">CBS 661.87</strain>
    </source>
</reference>
<dbReference type="OrthoDB" id="3261222at2759"/>
<dbReference type="Gene3D" id="3.60.10.10">
    <property type="entry name" value="Endonuclease/exonuclease/phosphatase"/>
    <property type="match status" value="1"/>
</dbReference>
<gene>
    <name evidence="2" type="ORF">D9615_004913</name>
</gene>
<accession>A0A8H5M6M9</accession>
<dbReference type="Proteomes" id="UP000565441">
    <property type="component" value="Unassembled WGS sequence"/>
</dbReference>
<comment type="caution">
    <text evidence="2">The sequence shown here is derived from an EMBL/GenBank/DDBJ whole genome shotgun (WGS) entry which is preliminary data.</text>
</comment>
<dbReference type="InterPro" id="IPR036691">
    <property type="entry name" value="Endo/exonu/phosph_ase_sf"/>
</dbReference>
<evidence type="ECO:0000259" key="1">
    <source>
        <dbReference type="Pfam" id="PF14529"/>
    </source>
</evidence>
<dbReference type="Pfam" id="PF14529">
    <property type="entry name" value="Exo_endo_phos_2"/>
    <property type="match status" value="1"/>
</dbReference>
<keyword evidence="3" id="KW-1185">Reference proteome</keyword>
<dbReference type="AlphaFoldDB" id="A0A8H5M6M9"/>
<dbReference type="InterPro" id="IPR005135">
    <property type="entry name" value="Endo/exonuclease/phosphatase"/>
</dbReference>
<evidence type="ECO:0000313" key="2">
    <source>
        <dbReference type="EMBL" id="KAF5383195.1"/>
    </source>
</evidence>
<name>A0A8H5M6M9_9AGAR</name>
<dbReference type="SUPFAM" id="SSF56219">
    <property type="entry name" value="DNase I-like"/>
    <property type="match status" value="1"/>
</dbReference>
<evidence type="ECO:0000313" key="3">
    <source>
        <dbReference type="Proteomes" id="UP000565441"/>
    </source>
</evidence>
<dbReference type="EMBL" id="JAACJP010000007">
    <property type="protein sequence ID" value="KAF5383195.1"/>
    <property type="molecule type" value="Genomic_DNA"/>
</dbReference>
<proteinExistence type="predicted"/>
<organism evidence="2 3">
    <name type="scientific">Tricholomella constricta</name>
    <dbReference type="NCBI Taxonomy" id="117010"/>
    <lineage>
        <taxon>Eukaryota</taxon>
        <taxon>Fungi</taxon>
        <taxon>Dikarya</taxon>
        <taxon>Basidiomycota</taxon>
        <taxon>Agaricomycotina</taxon>
        <taxon>Agaricomycetes</taxon>
        <taxon>Agaricomycetidae</taxon>
        <taxon>Agaricales</taxon>
        <taxon>Tricholomatineae</taxon>
        <taxon>Lyophyllaceae</taxon>
        <taxon>Tricholomella</taxon>
    </lineage>
</organism>
<feature type="domain" description="Endonuclease/exonuclease/phosphatase" evidence="1">
    <location>
        <begin position="1"/>
        <end position="94"/>
    </location>
</feature>
<dbReference type="GO" id="GO:0003824">
    <property type="term" value="F:catalytic activity"/>
    <property type="evidence" value="ECO:0007669"/>
    <property type="project" value="InterPro"/>
</dbReference>
<sequence>MGDFNRHHPLWDEERNNHLFTTRNLNLTQQLLTLLGRNNMKMALPPQLPTLKAHGTGNLTRVDNVFCSEDTLDLVDYCNVEYADRPLKTDHYPIVTKIDINAASTQQPPRHNFRLAKWKPLVKRVKEEVEKLPPPTEIYSLDTFKGRLQALNTILQEAIQEHVPMTKPSPYMKRWWSTELKAMKSATRKLANRAHNHRTVPDHLIHEEYRQKRNSYSEMIRTAKAEHWAEWLEGLDESSVWTASRLVTSPASDAGRSRIPTLQVKDPVTKAIVEEASDNATILGPSTLRVPTPKVDLGNHRIESKTSAKFLGVLVDNTLRWKEQCAAALAKGHDWMIQFGRLARVTQGVSAPHVRQLYIAIAIPRILYAADIYLSPPRRQTETASVKKSGRAIINKLASVQRRAAIMATGAMRSTPTTALDALAGLIPFHLLVDKHRGPHYDWQHYPSPTPYTRRYEMQPDDM</sequence>